<dbReference type="Proteomes" id="UP001596074">
    <property type="component" value="Unassembled WGS sequence"/>
</dbReference>
<gene>
    <name evidence="3" type="ORF">ACFPZN_29620</name>
</gene>
<keyword evidence="2" id="KW-1133">Transmembrane helix</keyword>
<name>A0ABW1A973_9ACTN</name>
<feature type="transmembrane region" description="Helical" evidence="2">
    <location>
        <begin position="262"/>
        <end position="281"/>
    </location>
</feature>
<feature type="transmembrane region" description="Helical" evidence="2">
    <location>
        <begin position="235"/>
        <end position="256"/>
    </location>
</feature>
<evidence type="ECO:0008006" key="5">
    <source>
        <dbReference type="Google" id="ProtNLM"/>
    </source>
</evidence>
<keyword evidence="2" id="KW-0812">Transmembrane</keyword>
<dbReference type="RefSeq" id="WP_378285530.1">
    <property type="nucleotide sequence ID" value="NZ_JBHSON010000046.1"/>
</dbReference>
<keyword evidence="4" id="KW-1185">Reference proteome</keyword>
<accession>A0ABW1A973</accession>
<comment type="caution">
    <text evidence="3">The sequence shown here is derived from an EMBL/GenBank/DDBJ whole genome shotgun (WGS) entry which is preliminary data.</text>
</comment>
<feature type="transmembrane region" description="Helical" evidence="2">
    <location>
        <begin position="385"/>
        <end position="410"/>
    </location>
</feature>
<feature type="compositionally biased region" description="Basic residues" evidence="1">
    <location>
        <begin position="679"/>
        <end position="690"/>
    </location>
</feature>
<proteinExistence type="predicted"/>
<keyword evidence="2" id="KW-0472">Membrane</keyword>
<dbReference type="EMBL" id="JBHSON010000046">
    <property type="protein sequence ID" value="MFC5749805.1"/>
    <property type="molecule type" value="Genomic_DNA"/>
</dbReference>
<feature type="region of interest" description="Disordered" evidence="1">
    <location>
        <begin position="679"/>
        <end position="699"/>
    </location>
</feature>
<organism evidence="3 4">
    <name type="scientific">Actinomadura rugatobispora</name>
    <dbReference type="NCBI Taxonomy" id="1994"/>
    <lineage>
        <taxon>Bacteria</taxon>
        <taxon>Bacillati</taxon>
        <taxon>Actinomycetota</taxon>
        <taxon>Actinomycetes</taxon>
        <taxon>Streptosporangiales</taxon>
        <taxon>Thermomonosporaceae</taxon>
        <taxon>Actinomadura</taxon>
    </lineage>
</organism>
<protein>
    <recommendedName>
        <fullName evidence="5">DUF2207 domain-containing protein</fullName>
    </recommendedName>
</protein>
<evidence type="ECO:0000313" key="3">
    <source>
        <dbReference type="EMBL" id="MFC5749805.1"/>
    </source>
</evidence>
<evidence type="ECO:0000313" key="4">
    <source>
        <dbReference type="Proteomes" id="UP001596074"/>
    </source>
</evidence>
<evidence type="ECO:0000256" key="1">
    <source>
        <dbReference type="SAM" id="MobiDB-lite"/>
    </source>
</evidence>
<sequence>MSPARREGRSAEVRNEAGGNATIGVQGVVYGDVRYEVKSEDPPERKFWVAKNCLAGGMPRRAEELIQEVFQVGFARPPSTLANEVAFHWVLAVLGDRSFELLGHEEFGDIERARTLAADGPADDWRRALDVLLELVDCLRLQERTGRDHPERLDACFAGFDGLSESLREEIRRHLDLILTGAIQDHLDARFAEVVRRARTADRREERVWKFFEPEPAEPQPIPVREPGLEVLQQTAAAGGALLGGGALILSFALLALLSVKAAVIVGVVLVAGGGLLAFCLPSHFPKRYSAFAPRNPGPKDPDFAARVEEIVRRQFARRAPEDALRGAGWHVAMGRFRARLAEELVDLYSRPGTEPSTIEWLADWHAKKIARRWRSGELRDTRRVVKWLGVVPGAGVTAFTVLSMLWKIYQSEPRITQVAVGGFLGGALLLALGRADVHLWSRITYTRNRSEAETRTREEREAYERRVALLDDRPDDADMVRWLDYDKIYLRRLAMNQHGLANRDVVAHAVLTEAAPQARRARFSNGPPRFSAYRVWIFLFTLDGVREINVRLDFPTGIAQDQQRIEFRYDVIAAARVTEVGLRFDDGHREIILPRAERPGEGAKERRDAGPSSFILFQEFRLTLTSGEPISITVENLDGAILEDDQNRVPDDSEFTGALRILEAVAADGRDWIARARKRRDHRDHRGHAHASSNGDRP</sequence>
<evidence type="ECO:0000256" key="2">
    <source>
        <dbReference type="SAM" id="Phobius"/>
    </source>
</evidence>
<reference evidence="4" key="1">
    <citation type="journal article" date="2019" name="Int. J. Syst. Evol. Microbiol.">
        <title>The Global Catalogue of Microorganisms (GCM) 10K type strain sequencing project: providing services to taxonomists for standard genome sequencing and annotation.</title>
        <authorList>
            <consortium name="The Broad Institute Genomics Platform"/>
            <consortium name="The Broad Institute Genome Sequencing Center for Infectious Disease"/>
            <person name="Wu L."/>
            <person name="Ma J."/>
        </authorList>
    </citation>
    <scope>NUCLEOTIDE SEQUENCE [LARGE SCALE GENOMIC DNA]</scope>
    <source>
        <strain evidence="4">KCTC 42087</strain>
    </source>
</reference>
<feature type="transmembrane region" description="Helical" evidence="2">
    <location>
        <begin position="416"/>
        <end position="434"/>
    </location>
</feature>